<gene>
    <name evidence="8" type="ORF">WKI68_29345</name>
</gene>
<evidence type="ECO:0000313" key="9">
    <source>
        <dbReference type="Proteomes" id="UP001382904"/>
    </source>
</evidence>
<evidence type="ECO:0000256" key="3">
    <source>
        <dbReference type="ARBA" id="ARBA00023015"/>
    </source>
</evidence>
<dbReference type="Pfam" id="PF03704">
    <property type="entry name" value="BTAD"/>
    <property type="match status" value="1"/>
</dbReference>
<reference evidence="8 9" key="1">
    <citation type="submission" date="2024-03" db="EMBL/GenBank/DDBJ databases">
        <title>Novel Streptomyces species of biotechnological and ecological value are a feature of Machair soil.</title>
        <authorList>
            <person name="Prole J.R."/>
            <person name="Goodfellow M."/>
            <person name="Allenby N."/>
            <person name="Ward A.C."/>
        </authorList>
    </citation>
    <scope>NUCLEOTIDE SEQUENCE [LARGE SCALE GENOMIC DNA]</scope>
    <source>
        <strain evidence="8 9">MS1.HAVA.3</strain>
    </source>
</reference>
<keyword evidence="3" id="KW-0805">Transcription regulation</keyword>
<protein>
    <submittedName>
        <fullName evidence="8">AfsR/SARP family transcriptional regulator</fullName>
    </submittedName>
</protein>
<feature type="domain" description="OmpR/PhoB-type" evidence="7">
    <location>
        <begin position="11"/>
        <end position="117"/>
    </location>
</feature>
<dbReference type="InterPro" id="IPR001867">
    <property type="entry name" value="OmpR/PhoB-type_DNA-bd"/>
</dbReference>
<dbReference type="Gene3D" id="1.10.10.10">
    <property type="entry name" value="Winged helix-like DNA-binding domain superfamily/Winged helix DNA-binding domain"/>
    <property type="match status" value="1"/>
</dbReference>
<evidence type="ECO:0000256" key="2">
    <source>
        <dbReference type="ARBA" id="ARBA00023012"/>
    </source>
</evidence>
<dbReference type="InterPro" id="IPR005158">
    <property type="entry name" value="BTAD"/>
</dbReference>
<accession>A0ABU8U8V3</accession>
<keyword evidence="9" id="KW-1185">Reference proteome</keyword>
<name>A0ABU8U8V3_9ACTN</name>
<evidence type="ECO:0000313" key="8">
    <source>
        <dbReference type="EMBL" id="MEJ8644325.1"/>
    </source>
</evidence>
<dbReference type="PROSITE" id="PS51755">
    <property type="entry name" value="OMPR_PHOB"/>
    <property type="match status" value="1"/>
</dbReference>
<dbReference type="SUPFAM" id="SSF46894">
    <property type="entry name" value="C-terminal effector domain of the bipartite response regulators"/>
    <property type="match status" value="1"/>
</dbReference>
<dbReference type="PANTHER" id="PTHR35807:SF1">
    <property type="entry name" value="TRANSCRIPTIONAL REGULATOR REDD"/>
    <property type="match status" value="1"/>
</dbReference>
<dbReference type="InterPro" id="IPR036388">
    <property type="entry name" value="WH-like_DNA-bd_sf"/>
</dbReference>
<sequence>MSEGPKGFDPVNAGQRPGPLSIGLLGSLSLHLDQTPVTASAPKQRQVLALLALNAGRVVTVPALIEELWGDRPPRSHATTLQTYVLQLRNALAAADSGRPGVRQILSTCHNGYLLEDGACTTDVEVFEYRVRAGRAASEAGDHRRASEELRQALQLWRGPALVDVRKGTVLEIEAVSLEESRLGALERRIESDLALGRHADLLGELTRVVARNPMNENLCAYLMIALYRAGRVGRSLEAFHHLRAVLNHELGVEPCPRLQNLQTAILSGAPALDVWSVSWSPEEFAASRLARV</sequence>
<proteinExistence type="inferred from homology"/>
<keyword evidence="5" id="KW-0804">Transcription</keyword>
<dbReference type="SMART" id="SM01043">
    <property type="entry name" value="BTAD"/>
    <property type="match status" value="1"/>
</dbReference>
<dbReference type="Gene3D" id="1.25.40.10">
    <property type="entry name" value="Tetratricopeptide repeat domain"/>
    <property type="match status" value="1"/>
</dbReference>
<dbReference type="CDD" id="cd15831">
    <property type="entry name" value="BTAD"/>
    <property type="match status" value="1"/>
</dbReference>
<evidence type="ECO:0000256" key="1">
    <source>
        <dbReference type="ARBA" id="ARBA00005820"/>
    </source>
</evidence>
<dbReference type="SUPFAM" id="SSF48452">
    <property type="entry name" value="TPR-like"/>
    <property type="match status" value="1"/>
</dbReference>
<comment type="similarity">
    <text evidence="1">Belongs to the AfsR/DnrI/RedD regulatory family.</text>
</comment>
<feature type="DNA-binding region" description="OmpR/PhoB-type" evidence="6">
    <location>
        <begin position="11"/>
        <end position="117"/>
    </location>
</feature>
<dbReference type="InterPro" id="IPR016032">
    <property type="entry name" value="Sig_transdc_resp-reg_C-effctor"/>
</dbReference>
<dbReference type="Proteomes" id="UP001382904">
    <property type="component" value="Unassembled WGS sequence"/>
</dbReference>
<evidence type="ECO:0000256" key="4">
    <source>
        <dbReference type="ARBA" id="ARBA00023125"/>
    </source>
</evidence>
<evidence type="ECO:0000256" key="5">
    <source>
        <dbReference type="ARBA" id="ARBA00023163"/>
    </source>
</evidence>
<dbReference type="InterPro" id="IPR011990">
    <property type="entry name" value="TPR-like_helical_dom_sf"/>
</dbReference>
<keyword evidence="2" id="KW-0902">Two-component regulatory system</keyword>
<dbReference type="SMART" id="SM00862">
    <property type="entry name" value="Trans_reg_C"/>
    <property type="match status" value="1"/>
</dbReference>
<organism evidence="8 9">
    <name type="scientific">Streptomyces caledonius</name>
    <dbReference type="NCBI Taxonomy" id="3134107"/>
    <lineage>
        <taxon>Bacteria</taxon>
        <taxon>Bacillati</taxon>
        <taxon>Actinomycetota</taxon>
        <taxon>Actinomycetes</taxon>
        <taxon>Kitasatosporales</taxon>
        <taxon>Streptomycetaceae</taxon>
        <taxon>Streptomyces</taxon>
    </lineage>
</organism>
<evidence type="ECO:0000256" key="6">
    <source>
        <dbReference type="PROSITE-ProRule" id="PRU01091"/>
    </source>
</evidence>
<dbReference type="InterPro" id="IPR051677">
    <property type="entry name" value="AfsR-DnrI-RedD_regulator"/>
</dbReference>
<dbReference type="PANTHER" id="PTHR35807">
    <property type="entry name" value="TRANSCRIPTIONAL REGULATOR REDD-RELATED"/>
    <property type="match status" value="1"/>
</dbReference>
<dbReference type="Pfam" id="PF00486">
    <property type="entry name" value="Trans_reg_C"/>
    <property type="match status" value="1"/>
</dbReference>
<dbReference type="EMBL" id="JBBKAM010000002">
    <property type="protein sequence ID" value="MEJ8644325.1"/>
    <property type="molecule type" value="Genomic_DNA"/>
</dbReference>
<evidence type="ECO:0000259" key="7">
    <source>
        <dbReference type="PROSITE" id="PS51755"/>
    </source>
</evidence>
<comment type="caution">
    <text evidence="8">The sequence shown here is derived from an EMBL/GenBank/DDBJ whole genome shotgun (WGS) entry which is preliminary data.</text>
</comment>
<keyword evidence="4 6" id="KW-0238">DNA-binding</keyword>